<dbReference type="EMBL" id="LQPC01000018">
    <property type="protein sequence ID" value="ORV91109.1"/>
    <property type="molecule type" value="Genomic_DNA"/>
</dbReference>
<organism evidence="4 5">
    <name type="scientific">Mycolicibacterium iranicum</name>
    <name type="common">Mycobacterium iranicum</name>
    <dbReference type="NCBI Taxonomy" id="912594"/>
    <lineage>
        <taxon>Bacteria</taxon>
        <taxon>Bacillati</taxon>
        <taxon>Actinomycetota</taxon>
        <taxon>Actinomycetes</taxon>
        <taxon>Mycobacteriales</taxon>
        <taxon>Mycobacteriaceae</taxon>
        <taxon>Mycolicibacterium</taxon>
    </lineage>
</organism>
<proteinExistence type="predicted"/>
<accession>A0A1X1WX62</accession>
<dbReference type="InterPro" id="IPR029063">
    <property type="entry name" value="SAM-dependent_MTases_sf"/>
</dbReference>
<gene>
    <name evidence="4" type="ORF">AWC12_04095</name>
</gene>
<dbReference type="PANTHER" id="PTHR43861:SF3">
    <property type="entry name" value="PUTATIVE (AFU_ORTHOLOGUE AFUA_2G14390)-RELATED"/>
    <property type="match status" value="1"/>
</dbReference>
<dbReference type="Proteomes" id="UP000193622">
    <property type="component" value="Unassembled WGS sequence"/>
</dbReference>
<evidence type="ECO:0000256" key="1">
    <source>
        <dbReference type="ARBA" id="ARBA00022679"/>
    </source>
</evidence>
<name>A0A1X1WX62_MYCIR</name>
<evidence type="ECO:0000313" key="5">
    <source>
        <dbReference type="Proteomes" id="UP000193622"/>
    </source>
</evidence>
<dbReference type="PANTHER" id="PTHR43861">
    <property type="entry name" value="TRANS-ACONITATE 2-METHYLTRANSFERASE-RELATED"/>
    <property type="match status" value="1"/>
</dbReference>
<evidence type="ECO:0000313" key="4">
    <source>
        <dbReference type="EMBL" id="ORV91109.1"/>
    </source>
</evidence>
<reference evidence="4 5" key="1">
    <citation type="submission" date="2016-01" db="EMBL/GenBank/DDBJ databases">
        <title>The new phylogeny of the genus Mycobacterium.</title>
        <authorList>
            <person name="Tarcisio F."/>
            <person name="Conor M."/>
            <person name="Antonella G."/>
            <person name="Elisabetta G."/>
            <person name="Giulia F.S."/>
            <person name="Sara T."/>
            <person name="Anna F."/>
            <person name="Clotilde B."/>
            <person name="Roberto B."/>
            <person name="Veronica D.S."/>
            <person name="Fabio R."/>
            <person name="Monica P."/>
            <person name="Olivier J."/>
            <person name="Enrico T."/>
            <person name="Nicola S."/>
        </authorList>
    </citation>
    <scope>NUCLEOTIDE SEQUENCE [LARGE SCALE GENOMIC DNA]</scope>
    <source>
        <strain evidence="4 5">DSM 45541</strain>
    </source>
</reference>
<comment type="caution">
    <text evidence="4">The sequence shown here is derived from an EMBL/GenBank/DDBJ whole genome shotgun (WGS) entry which is preliminary data.</text>
</comment>
<dbReference type="CDD" id="cd02440">
    <property type="entry name" value="AdoMet_MTases"/>
    <property type="match status" value="1"/>
</dbReference>
<dbReference type="GO" id="GO:0016740">
    <property type="term" value="F:transferase activity"/>
    <property type="evidence" value="ECO:0007669"/>
    <property type="project" value="UniProtKB-KW"/>
</dbReference>
<dbReference type="AlphaFoldDB" id="A0A1X1WX62"/>
<protein>
    <recommendedName>
        <fullName evidence="3">Methyltransferase domain-containing protein</fullName>
    </recommendedName>
</protein>
<dbReference type="Gene3D" id="3.40.50.150">
    <property type="entry name" value="Vaccinia Virus protein VP39"/>
    <property type="match status" value="1"/>
</dbReference>
<keyword evidence="1" id="KW-0808">Transferase</keyword>
<dbReference type="SUPFAM" id="SSF53335">
    <property type="entry name" value="S-adenosyl-L-methionine-dependent methyltransferases"/>
    <property type="match status" value="1"/>
</dbReference>
<dbReference type="InterPro" id="IPR041698">
    <property type="entry name" value="Methyltransf_25"/>
</dbReference>
<evidence type="ECO:0000259" key="3">
    <source>
        <dbReference type="Pfam" id="PF13649"/>
    </source>
</evidence>
<sequence length="240" mass="26242">MSSSDPTPFSAEVEALVSEPNTTATRRRNSEVPGLDQSFWEQRWQSVEGAGKPESVDPNRTLTEVAALLPPGNALDAGCGQGGDAIWLAKHGWEVTAVDFVSSALRRGRWMAEQSGDSVANRIVWHQADLNDWEPERQSFDLVSAHYLHGVARRADMFARLAAAVRPRGTLLVVGHHPSSADISGGTMPNAVFFTSADVTAVLGKQWDVIRTDDDTPRDVVTKDGKTIRLRSSLTQARRR</sequence>
<feature type="region of interest" description="Disordered" evidence="2">
    <location>
        <begin position="1"/>
        <end position="40"/>
    </location>
</feature>
<feature type="domain" description="Methyltransferase" evidence="3">
    <location>
        <begin position="75"/>
        <end position="169"/>
    </location>
</feature>
<dbReference type="Pfam" id="PF13649">
    <property type="entry name" value="Methyltransf_25"/>
    <property type="match status" value="1"/>
</dbReference>
<evidence type="ECO:0000256" key="2">
    <source>
        <dbReference type="SAM" id="MobiDB-lite"/>
    </source>
</evidence>